<dbReference type="STRING" id="1165861.A0A0L0URM4"/>
<evidence type="ECO:0000313" key="2">
    <source>
        <dbReference type="EMBL" id="KNE89541.1"/>
    </source>
</evidence>
<sequence length="488" mass="54203">MSQHFLSQNSPQTATVDETSGSCEPGPSGQDAFNTQMEDVDDESQALSIHSNSNNGFCSNLSEGEDSDPQHSEDFTMGFLDDSVPVPFISKGATVVKCDANWAPFKSEKDFLACLPMGCLHNLVTRAAYTAETNCSDNLVKQLSDKPCPMSCPSTFQGQICKLLSFNLKETISVWNNNCLQMWLFGIILMNCSILMSTFNNNLEHYPHDPTSTKIHSLYQCFKWREDLACEYRVQMVASRAKHFYIFEPTELFSGNIVIPVFFYKYKGELFSNVSSLNTDRNGITVNGSLEIIIPANHKFVDPNLLVVDIEEFFQTYTEICLEDGKQLRNLCPKEMLETQEDGSKNSIPLPTPWQTRAAGRIIRHVPITLYADNTSGNGVRLPLPYGGTYSKGQKSSQSRKDVGLVGLLKDPYIALAPYGAIPGLHPTSSPAILAMFPQSFFPTQIFYMTKPVFTCEMQLKVIHELPSLAKDPGVVTPAGMQAQVDVL</sequence>
<name>A0A0L0URM4_9BASI</name>
<accession>A0A0L0URM4</accession>
<comment type="caution">
    <text evidence="2">The sequence shown here is derived from an EMBL/GenBank/DDBJ whole genome shotgun (WGS) entry which is preliminary data.</text>
</comment>
<keyword evidence="3" id="KW-1185">Reference proteome</keyword>
<organism evidence="2 3">
    <name type="scientific">Puccinia striiformis f. sp. tritici PST-78</name>
    <dbReference type="NCBI Taxonomy" id="1165861"/>
    <lineage>
        <taxon>Eukaryota</taxon>
        <taxon>Fungi</taxon>
        <taxon>Dikarya</taxon>
        <taxon>Basidiomycota</taxon>
        <taxon>Pucciniomycotina</taxon>
        <taxon>Pucciniomycetes</taxon>
        <taxon>Pucciniales</taxon>
        <taxon>Pucciniaceae</taxon>
        <taxon>Puccinia</taxon>
    </lineage>
</organism>
<reference evidence="3" key="1">
    <citation type="submission" date="2014-03" db="EMBL/GenBank/DDBJ databases">
        <title>The Genome Sequence of Puccinia striiformis f. sp. tritici PST-78.</title>
        <authorList>
            <consortium name="The Broad Institute Genome Sequencing Platform"/>
            <person name="Cuomo C."/>
            <person name="Hulbert S."/>
            <person name="Chen X."/>
            <person name="Walker B."/>
            <person name="Young S.K."/>
            <person name="Zeng Q."/>
            <person name="Gargeya S."/>
            <person name="Fitzgerald M."/>
            <person name="Haas B."/>
            <person name="Abouelleil A."/>
            <person name="Alvarado L."/>
            <person name="Arachchi H.M."/>
            <person name="Berlin A.M."/>
            <person name="Chapman S.B."/>
            <person name="Goldberg J."/>
            <person name="Griggs A."/>
            <person name="Gujja S."/>
            <person name="Hansen M."/>
            <person name="Howarth C."/>
            <person name="Imamovic A."/>
            <person name="Larimer J."/>
            <person name="McCowan C."/>
            <person name="Montmayeur A."/>
            <person name="Murphy C."/>
            <person name="Neiman D."/>
            <person name="Pearson M."/>
            <person name="Priest M."/>
            <person name="Roberts A."/>
            <person name="Saif S."/>
            <person name="Shea T."/>
            <person name="Sisk P."/>
            <person name="Sykes S."/>
            <person name="Wortman J."/>
            <person name="Nusbaum C."/>
            <person name="Birren B."/>
        </authorList>
    </citation>
    <scope>NUCLEOTIDE SEQUENCE [LARGE SCALE GENOMIC DNA]</scope>
    <source>
        <strain evidence="3">race PST-78</strain>
    </source>
</reference>
<dbReference type="EMBL" id="AJIL01000332">
    <property type="protein sequence ID" value="KNE89541.1"/>
    <property type="molecule type" value="Genomic_DNA"/>
</dbReference>
<proteinExistence type="predicted"/>
<dbReference type="AlphaFoldDB" id="A0A0L0URM4"/>
<evidence type="ECO:0000313" key="3">
    <source>
        <dbReference type="Proteomes" id="UP000054564"/>
    </source>
</evidence>
<evidence type="ECO:0000256" key="1">
    <source>
        <dbReference type="SAM" id="MobiDB-lite"/>
    </source>
</evidence>
<feature type="region of interest" description="Disordered" evidence="1">
    <location>
        <begin position="1"/>
        <end position="46"/>
    </location>
</feature>
<feature type="compositionally biased region" description="Polar residues" evidence="1">
    <location>
        <begin position="1"/>
        <end position="22"/>
    </location>
</feature>
<dbReference type="PANTHER" id="PTHR31912:SF34">
    <property type="entry name" value="NOTOCHORD-RELATED PROTEIN"/>
    <property type="match status" value="1"/>
</dbReference>
<protein>
    <submittedName>
        <fullName evidence="2">Uncharacterized protein</fullName>
    </submittedName>
</protein>
<dbReference type="Proteomes" id="UP000054564">
    <property type="component" value="Unassembled WGS sequence"/>
</dbReference>
<dbReference type="PANTHER" id="PTHR31912">
    <property type="entry name" value="IP13529P"/>
    <property type="match status" value="1"/>
</dbReference>
<gene>
    <name evidence="2" type="ORF">PSTG_17002</name>
</gene>